<evidence type="ECO:0000313" key="2">
    <source>
        <dbReference type="Proteomes" id="UP000253209"/>
    </source>
</evidence>
<dbReference type="Gene3D" id="3.30.565.10">
    <property type="entry name" value="Histidine kinase-like ATPase, C-terminal domain"/>
    <property type="match status" value="1"/>
</dbReference>
<dbReference type="RefSeq" id="WP_114004744.1">
    <property type="nucleotide sequence ID" value="NZ_QGDC01000004.1"/>
</dbReference>
<dbReference type="InterPro" id="IPR036890">
    <property type="entry name" value="HATPase_C_sf"/>
</dbReference>
<reference evidence="1 2" key="1">
    <citation type="submission" date="2018-05" db="EMBL/GenBank/DDBJ databases">
        <title>Mucilaginibacter hurinus sp. nov., isolated from briquette warehouse soil.</title>
        <authorList>
            <person name="Choi L."/>
        </authorList>
    </citation>
    <scope>NUCLEOTIDE SEQUENCE [LARGE SCALE GENOMIC DNA]</scope>
    <source>
        <strain evidence="1 2">ZR32</strain>
    </source>
</reference>
<dbReference type="EMBL" id="QGDC01000004">
    <property type="protein sequence ID" value="RCH55121.1"/>
    <property type="molecule type" value="Genomic_DNA"/>
</dbReference>
<accession>A0A367GR06</accession>
<dbReference type="OrthoDB" id="947656at2"/>
<evidence type="ECO:0008006" key="3">
    <source>
        <dbReference type="Google" id="ProtNLM"/>
    </source>
</evidence>
<name>A0A367GR06_9SPHI</name>
<comment type="caution">
    <text evidence="1">The sequence shown here is derived from an EMBL/GenBank/DDBJ whole genome shotgun (WGS) entry which is preliminary data.</text>
</comment>
<sequence length="180" mass="20223">MHTRYSGKYFTFINVSTALTSSLKQVLEYIEENLADFAYAEDIYFKTKAIITELLTNGFKHAGAETVNISIDIDPQYITIVKTDYGIPFPLVVSGSPQGTKTMLSYDIMHHLYAINLNARQVKFLVEDIIGDETDIKGVGEHFGLLIITKCSEEFIYDFDEASKLNTFTAKVKLPPPAHV</sequence>
<proteinExistence type="predicted"/>
<gene>
    <name evidence="1" type="ORF">DJ568_07985</name>
</gene>
<dbReference type="Proteomes" id="UP000253209">
    <property type="component" value="Unassembled WGS sequence"/>
</dbReference>
<organism evidence="1 2">
    <name type="scientific">Mucilaginibacter hurinus</name>
    <dbReference type="NCBI Taxonomy" id="2201324"/>
    <lineage>
        <taxon>Bacteria</taxon>
        <taxon>Pseudomonadati</taxon>
        <taxon>Bacteroidota</taxon>
        <taxon>Sphingobacteriia</taxon>
        <taxon>Sphingobacteriales</taxon>
        <taxon>Sphingobacteriaceae</taxon>
        <taxon>Mucilaginibacter</taxon>
    </lineage>
</organism>
<evidence type="ECO:0000313" key="1">
    <source>
        <dbReference type="EMBL" id="RCH55121.1"/>
    </source>
</evidence>
<dbReference type="SUPFAM" id="SSF55874">
    <property type="entry name" value="ATPase domain of HSP90 chaperone/DNA topoisomerase II/histidine kinase"/>
    <property type="match status" value="1"/>
</dbReference>
<keyword evidence="2" id="KW-1185">Reference proteome</keyword>
<dbReference type="AlphaFoldDB" id="A0A367GR06"/>
<protein>
    <recommendedName>
        <fullName evidence="3">Histidine kinase/HSP90-like ATPase domain-containing protein</fullName>
    </recommendedName>
</protein>